<protein>
    <submittedName>
        <fullName evidence="3">Uncharacterized protein</fullName>
    </submittedName>
</protein>
<dbReference type="EMBL" id="JAVRJZ010000005">
    <property type="protein sequence ID" value="KAK2722976.1"/>
    <property type="molecule type" value="Genomic_DNA"/>
</dbReference>
<keyword evidence="4" id="KW-1185">Reference proteome</keyword>
<keyword evidence="2" id="KW-1133">Transmembrane helix</keyword>
<comment type="caution">
    <text evidence="3">The sequence shown here is derived from an EMBL/GenBank/DDBJ whole genome shotgun (WGS) entry which is preliminary data.</text>
</comment>
<organism evidence="3 4">
    <name type="scientific">Artemia franciscana</name>
    <name type="common">Brine shrimp</name>
    <name type="synonym">Artemia sanfranciscana</name>
    <dbReference type="NCBI Taxonomy" id="6661"/>
    <lineage>
        <taxon>Eukaryota</taxon>
        <taxon>Metazoa</taxon>
        <taxon>Ecdysozoa</taxon>
        <taxon>Arthropoda</taxon>
        <taxon>Crustacea</taxon>
        <taxon>Branchiopoda</taxon>
        <taxon>Anostraca</taxon>
        <taxon>Artemiidae</taxon>
        <taxon>Artemia</taxon>
    </lineage>
</organism>
<dbReference type="PANTHER" id="PTHR41155:SF1">
    <property type="entry name" value="FI19525P1"/>
    <property type="match status" value="1"/>
</dbReference>
<accession>A0AA88IAF5</accession>
<evidence type="ECO:0000313" key="3">
    <source>
        <dbReference type="EMBL" id="KAK2722976.1"/>
    </source>
</evidence>
<sequence>MPVRGGVKVFPRNEDSSSSESDVRRGYNYGISRARPESKPKNAISRKYSSSQTDYSDDESYSRAPSDRGMSEFTIPQDVVIESRGASRSPSLSSSANAPSPFRYGMAPVSPFASGAQVIEEEEGHSISDGIFVLRPEMKKPVGSEFSSYRTVRSTPSTKTKTSRHGRIVIETTRAPHPLCPDTKSFCCLMCLFNLGLLLVCLGFVIVLQLSDPPFVWYLGVFMLVFGFLTLIGGLVACGIICREDRVHEKFPEEGQLYWTNRWRREFNLPGSAKEKEAKGPNPYYLNESFYSDHASTRR</sequence>
<dbReference type="PANTHER" id="PTHR41155">
    <property type="entry name" value="FI19525P1"/>
    <property type="match status" value="1"/>
</dbReference>
<keyword evidence="2" id="KW-0472">Membrane</keyword>
<evidence type="ECO:0000256" key="1">
    <source>
        <dbReference type="SAM" id="MobiDB-lite"/>
    </source>
</evidence>
<evidence type="ECO:0000313" key="4">
    <source>
        <dbReference type="Proteomes" id="UP001187531"/>
    </source>
</evidence>
<feature type="region of interest" description="Disordered" evidence="1">
    <location>
        <begin position="1"/>
        <end position="73"/>
    </location>
</feature>
<dbReference type="Proteomes" id="UP001187531">
    <property type="component" value="Unassembled WGS sequence"/>
</dbReference>
<feature type="region of interest" description="Disordered" evidence="1">
    <location>
        <begin position="273"/>
        <end position="299"/>
    </location>
</feature>
<proteinExistence type="predicted"/>
<reference evidence="3" key="1">
    <citation type="submission" date="2023-07" db="EMBL/GenBank/DDBJ databases">
        <title>Chromosome-level genome assembly of Artemia franciscana.</title>
        <authorList>
            <person name="Jo E."/>
        </authorList>
    </citation>
    <scope>NUCLEOTIDE SEQUENCE</scope>
    <source>
        <tissue evidence="3">Whole body</tissue>
    </source>
</reference>
<gene>
    <name evidence="3" type="ORF">QYM36_003240</name>
</gene>
<evidence type="ECO:0000256" key="2">
    <source>
        <dbReference type="SAM" id="Phobius"/>
    </source>
</evidence>
<name>A0AA88IAF5_ARTSF</name>
<feature type="transmembrane region" description="Helical" evidence="2">
    <location>
        <begin position="186"/>
        <end position="210"/>
    </location>
</feature>
<feature type="compositionally biased region" description="Basic and acidic residues" evidence="1">
    <location>
        <begin position="11"/>
        <end position="25"/>
    </location>
</feature>
<feature type="transmembrane region" description="Helical" evidence="2">
    <location>
        <begin position="216"/>
        <end position="242"/>
    </location>
</feature>
<keyword evidence="2" id="KW-0812">Transmembrane</keyword>
<dbReference type="AlphaFoldDB" id="A0AA88IAF5"/>